<feature type="transmembrane region" description="Helical" evidence="2">
    <location>
        <begin position="12"/>
        <end position="30"/>
    </location>
</feature>
<reference evidence="3" key="1">
    <citation type="submission" date="2022-01" db="EMBL/GenBank/DDBJ databases">
        <title>Genome Sequence Resource for Two Populations of Ditylenchus destructor, the Migratory Endoparasitic Phytonematode.</title>
        <authorList>
            <person name="Zhang H."/>
            <person name="Lin R."/>
            <person name="Xie B."/>
        </authorList>
    </citation>
    <scope>NUCLEOTIDE SEQUENCE</scope>
    <source>
        <strain evidence="3">BazhouSP</strain>
    </source>
</reference>
<feature type="compositionally biased region" description="Basic and acidic residues" evidence="1">
    <location>
        <begin position="264"/>
        <end position="277"/>
    </location>
</feature>
<protein>
    <submittedName>
        <fullName evidence="3">Uncharacterized protein</fullName>
    </submittedName>
</protein>
<evidence type="ECO:0000256" key="1">
    <source>
        <dbReference type="SAM" id="MobiDB-lite"/>
    </source>
</evidence>
<name>A0AAD4N3A4_9BILA</name>
<feature type="region of interest" description="Disordered" evidence="1">
    <location>
        <begin position="254"/>
        <end position="313"/>
    </location>
</feature>
<feature type="compositionally biased region" description="Basic residues" evidence="1">
    <location>
        <begin position="296"/>
        <end position="313"/>
    </location>
</feature>
<keyword evidence="2" id="KW-0472">Membrane</keyword>
<evidence type="ECO:0000313" key="3">
    <source>
        <dbReference type="EMBL" id="KAI1713221.1"/>
    </source>
</evidence>
<dbReference type="Proteomes" id="UP001201812">
    <property type="component" value="Unassembled WGS sequence"/>
</dbReference>
<accession>A0AAD4N3A4</accession>
<organism evidence="3 4">
    <name type="scientific">Ditylenchus destructor</name>
    <dbReference type="NCBI Taxonomy" id="166010"/>
    <lineage>
        <taxon>Eukaryota</taxon>
        <taxon>Metazoa</taxon>
        <taxon>Ecdysozoa</taxon>
        <taxon>Nematoda</taxon>
        <taxon>Chromadorea</taxon>
        <taxon>Rhabditida</taxon>
        <taxon>Tylenchina</taxon>
        <taxon>Tylenchomorpha</taxon>
        <taxon>Sphaerularioidea</taxon>
        <taxon>Anguinidae</taxon>
        <taxon>Anguininae</taxon>
        <taxon>Ditylenchus</taxon>
    </lineage>
</organism>
<keyword evidence="2" id="KW-1133">Transmembrane helix</keyword>
<dbReference type="EMBL" id="JAKKPZ010000016">
    <property type="protein sequence ID" value="KAI1713221.1"/>
    <property type="molecule type" value="Genomic_DNA"/>
</dbReference>
<sequence>MGTGRKTTSFHIRILLACIAISLLVLDLGIEAKRKRNKHRKTPQALDGQNVPESMQIKPEGAYILNTYTPKHVLKKLGRKFKVDPKETEAAKKYIKSVVSQLHKVQSLFTKHIKPFVQSAIKGHQKGHEGGKHGSGKAGGFGTKEMDKIVSQAKALLKKGKKVLANCPSKRLGPHTKVDIEEKVKKAVVKAQTDLVAGVTHLFYFIANANCHAKKQNAPCDAQEVEKAAESLPKDLQLPLASPEEIKKMNEKDGIRMAKHGKGKHGDAETGAKEEHKHGHKHGKTNSGAKPEMGTKKSHKHGHKHGHHDKGSK</sequence>
<dbReference type="AlphaFoldDB" id="A0AAD4N3A4"/>
<proteinExistence type="predicted"/>
<evidence type="ECO:0000313" key="4">
    <source>
        <dbReference type="Proteomes" id="UP001201812"/>
    </source>
</evidence>
<comment type="caution">
    <text evidence="3">The sequence shown here is derived from an EMBL/GenBank/DDBJ whole genome shotgun (WGS) entry which is preliminary data.</text>
</comment>
<evidence type="ECO:0000256" key="2">
    <source>
        <dbReference type="SAM" id="Phobius"/>
    </source>
</evidence>
<gene>
    <name evidence="3" type="ORF">DdX_09296</name>
</gene>
<keyword evidence="2" id="KW-0812">Transmembrane</keyword>
<keyword evidence="4" id="KW-1185">Reference proteome</keyword>